<evidence type="ECO:0000256" key="1">
    <source>
        <dbReference type="SAM" id="MobiDB-lite"/>
    </source>
</evidence>
<reference evidence="3 4" key="1">
    <citation type="submission" date="2014-03" db="EMBL/GenBank/DDBJ databases">
        <title>The genome of Kluyveromyces dobzhanskii.</title>
        <authorList>
            <person name="Nystedt B."/>
            <person name="Astrom S."/>
        </authorList>
    </citation>
    <scope>NUCLEOTIDE SEQUENCE [LARGE SCALE GENOMIC DNA]</scope>
    <source>
        <strain evidence="3 4">CBS 2104</strain>
    </source>
</reference>
<dbReference type="EMBL" id="CCBQ010000045">
    <property type="protein sequence ID" value="CDO95428.1"/>
    <property type="molecule type" value="Genomic_DNA"/>
</dbReference>
<dbReference type="CDD" id="cd07440">
    <property type="entry name" value="RGS"/>
    <property type="match status" value="1"/>
</dbReference>
<sequence length="348" mass="39539">MLPLEELLDEELFCVHNEELLREFNDFLAKSHCDENLLFVKATNPFMKQDSELLFEQWCEVYHRYIEEDSPKECNFPASIRSGFDKSFHEQTLPLKEQIEQARLHIMTLLQDAYTKFQRHSDTKNLNCYCRKDHDYFHRSHRDVRHTNSGITVNIPLTQEDIALVSPMLDKFSECALDENDDEGDDEEEEEEEEGDDEASNSGPLEYQKAGLDVKLRPRTKSSPPPPPSSSFRPRTPPSPSVASSSSTQRFFEPSRTPLERTQHNQQQQIIPPSLTPSLPSAQRLNKLHRYSVSSSSKGSTASSSSSVSSQSPTVNSSQKFSKLVHRLKFGRSSSSSGGQSGPQSWQP</sequence>
<comment type="caution">
    <text evidence="3">The sequence shown here is derived from an EMBL/GenBank/DDBJ whole genome shotgun (WGS) entry which is preliminary data.</text>
</comment>
<dbReference type="SMART" id="SM00315">
    <property type="entry name" value="RGS"/>
    <property type="match status" value="1"/>
</dbReference>
<keyword evidence="4" id="KW-1185">Reference proteome</keyword>
<dbReference type="Proteomes" id="UP000031516">
    <property type="component" value="Unassembled WGS sequence"/>
</dbReference>
<evidence type="ECO:0000313" key="3">
    <source>
        <dbReference type="EMBL" id="CDO95428.1"/>
    </source>
</evidence>
<accession>A0A0A8LBD7</accession>
<feature type="compositionally biased region" description="Low complexity" evidence="1">
    <location>
        <begin position="333"/>
        <end position="348"/>
    </location>
</feature>
<dbReference type="PANTHER" id="PTHR10845:SF192">
    <property type="entry name" value="DOUBLE HIT, ISOFORM B"/>
    <property type="match status" value="1"/>
</dbReference>
<dbReference type="InterPro" id="IPR044926">
    <property type="entry name" value="RGS_subdomain_2"/>
</dbReference>
<dbReference type="Pfam" id="PF00615">
    <property type="entry name" value="RGS"/>
    <property type="match status" value="1"/>
</dbReference>
<dbReference type="PROSITE" id="PS50132">
    <property type="entry name" value="RGS"/>
    <property type="match status" value="1"/>
</dbReference>
<organism evidence="3 4">
    <name type="scientific">Kluyveromyces dobzhanskii CBS 2104</name>
    <dbReference type="NCBI Taxonomy" id="1427455"/>
    <lineage>
        <taxon>Eukaryota</taxon>
        <taxon>Fungi</taxon>
        <taxon>Dikarya</taxon>
        <taxon>Ascomycota</taxon>
        <taxon>Saccharomycotina</taxon>
        <taxon>Saccharomycetes</taxon>
        <taxon>Saccharomycetales</taxon>
        <taxon>Saccharomycetaceae</taxon>
        <taxon>Kluyveromyces</taxon>
    </lineage>
</organism>
<dbReference type="InterPro" id="IPR016137">
    <property type="entry name" value="RGS"/>
</dbReference>
<feature type="domain" description="RGS" evidence="2">
    <location>
        <begin position="24"/>
        <end position="112"/>
    </location>
</feature>
<evidence type="ECO:0000259" key="2">
    <source>
        <dbReference type="PROSITE" id="PS50132"/>
    </source>
</evidence>
<feature type="compositionally biased region" description="Acidic residues" evidence="1">
    <location>
        <begin position="177"/>
        <end position="199"/>
    </location>
</feature>
<protein>
    <submittedName>
        <fullName evidence="3">WGS project CCBQ000000000 data, contig 00015</fullName>
    </submittedName>
</protein>
<feature type="compositionally biased region" description="Pro residues" evidence="1">
    <location>
        <begin position="223"/>
        <end position="240"/>
    </location>
</feature>
<dbReference type="AlphaFoldDB" id="A0A0A8LBD7"/>
<evidence type="ECO:0000313" key="4">
    <source>
        <dbReference type="Proteomes" id="UP000031516"/>
    </source>
</evidence>
<dbReference type="SUPFAM" id="SSF48097">
    <property type="entry name" value="Regulator of G-protein signaling, RGS"/>
    <property type="match status" value="1"/>
</dbReference>
<feature type="compositionally biased region" description="Low complexity" evidence="1">
    <location>
        <begin position="292"/>
        <end position="318"/>
    </location>
</feature>
<dbReference type="Gene3D" id="1.10.167.10">
    <property type="entry name" value="Regulator of G-protein Signalling 4, domain 2"/>
    <property type="match status" value="1"/>
</dbReference>
<proteinExistence type="predicted"/>
<dbReference type="PANTHER" id="PTHR10845">
    <property type="entry name" value="REGULATOR OF G PROTEIN SIGNALING"/>
    <property type="match status" value="1"/>
</dbReference>
<feature type="region of interest" description="Disordered" evidence="1">
    <location>
        <begin position="177"/>
        <end position="348"/>
    </location>
</feature>
<dbReference type="OrthoDB" id="10266999at2759"/>
<dbReference type="InterPro" id="IPR036305">
    <property type="entry name" value="RGS_sf"/>
</dbReference>
<gene>
    <name evidence="3" type="ORF">KLDO_g3669</name>
</gene>
<feature type="compositionally biased region" description="Low complexity" evidence="1">
    <location>
        <begin position="272"/>
        <end position="281"/>
    </location>
</feature>
<name>A0A0A8LBD7_9SACH</name>